<evidence type="ECO:0000256" key="2">
    <source>
        <dbReference type="ARBA" id="ARBA00022540"/>
    </source>
</evidence>
<dbReference type="PANTHER" id="PTHR10938">
    <property type="entry name" value="TRANSLATION INITIATION FACTOR IF-3"/>
    <property type="match status" value="1"/>
</dbReference>
<dbReference type="InterPro" id="IPR019814">
    <property type="entry name" value="Translation_initiation_fac_3_N"/>
</dbReference>
<evidence type="ECO:0000256" key="5">
    <source>
        <dbReference type="RuleBase" id="RU000646"/>
    </source>
</evidence>
<dbReference type="PANTHER" id="PTHR10938:SF0">
    <property type="entry name" value="TRANSLATION INITIATION FACTOR IF-3, MITOCHONDRIAL"/>
    <property type="match status" value="1"/>
</dbReference>
<organism evidence="8 9">
    <name type="scientific">Candidatus Taylorbacteria bacterium RIFCSPLOWO2_01_FULL_48_100</name>
    <dbReference type="NCBI Taxonomy" id="1802322"/>
    <lineage>
        <taxon>Bacteria</taxon>
        <taxon>Candidatus Tayloriibacteriota</taxon>
    </lineage>
</organism>
<dbReference type="AlphaFoldDB" id="A0A1G2NGI7"/>
<evidence type="ECO:0000259" key="6">
    <source>
        <dbReference type="Pfam" id="PF00707"/>
    </source>
</evidence>
<accession>A0A1G2NGI7</accession>
<dbReference type="GO" id="GO:0003743">
    <property type="term" value="F:translation initiation factor activity"/>
    <property type="evidence" value="ECO:0007669"/>
    <property type="project" value="UniProtKB-UniRule"/>
</dbReference>
<dbReference type="InterPro" id="IPR019813">
    <property type="entry name" value="Translation_initiation_fac3_CS"/>
</dbReference>
<keyword evidence="2 5" id="KW-0396">Initiation factor</keyword>
<feature type="domain" description="Translation initiation factor 3 N-terminal" evidence="7">
    <location>
        <begin position="5"/>
        <end position="74"/>
    </location>
</feature>
<dbReference type="Proteomes" id="UP000177797">
    <property type="component" value="Unassembled WGS sequence"/>
</dbReference>
<dbReference type="PROSITE" id="PS00938">
    <property type="entry name" value="IF3"/>
    <property type="match status" value="1"/>
</dbReference>
<dbReference type="GO" id="GO:0043022">
    <property type="term" value="F:ribosome binding"/>
    <property type="evidence" value="ECO:0007669"/>
    <property type="project" value="TreeGrafter"/>
</dbReference>
<name>A0A1G2NGI7_9BACT</name>
<dbReference type="InterPro" id="IPR036788">
    <property type="entry name" value="T_IF-3_C_sf"/>
</dbReference>
<dbReference type="GO" id="GO:0005737">
    <property type="term" value="C:cytoplasm"/>
    <property type="evidence" value="ECO:0007669"/>
    <property type="project" value="UniProtKB-SubCell"/>
</dbReference>
<evidence type="ECO:0000256" key="1">
    <source>
        <dbReference type="ARBA" id="ARBA00005439"/>
    </source>
</evidence>
<comment type="caution">
    <text evidence="8">The sequence shown here is derived from an EMBL/GenBank/DDBJ whole genome shotgun (WGS) entry which is preliminary data.</text>
</comment>
<comment type="function">
    <text evidence="5">IF-3 binds to the 30S ribosomal subunit and shifts the equilibrium between 70S ribosomes and their 50S and 30S subunits in favor of the free subunits, thus enhancing the availability of 30S subunits on which protein synthesis initiation begins.</text>
</comment>
<gene>
    <name evidence="8" type="ORF">A2938_01890</name>
</gene>
<dbReference type="Gene3D" id="3.30.110.10">
    <property type="entry name" value="Translation initiation factor 3 (IF-3), C-terminal domain"/>
    <property type="match status" value="1"/>
</dbReference>
<evidence type="ECO:0000259" key="7">
    <source>
        <dbReference type="Pfam" id="PF05198"/>
    </source>
</evidence>
<dbReference type="InterPro" id="IPR036787">
    <property type="entry name" value="T_IF-3_N_sf"/>
</dbReference>
<sequence>MRARINHQIRAAELRVIGPEGENLGVLPLSAALKKAEDFGSDLIEISPDANPPVAKVMDYGKYQYEESKKRKSAQAKSKAGEVKSAQIKIGTSEHDLALKAKKTGEWLGEGNRVKIELFLAGRAKFLDEKFLRERLERILKIVPVAYKIADPVRRGPKGLTIIIEKQ</sequence>
<evidence type="ECO:0000256" key="4">
    <source>
        <dbReference type="NCBIfam" id="TIGR00168"/>
    </source>
</evidence>
<reference evidence="8 9" key="1">
    <citation type="journal article" date="2016" name="Nat. Commun.">
        <title>Thousands of microbial genomes shed light on interconnected biogeochemical processes in an aquifer system.</title>
        <authorList>
            <person name="Anantharaman K."/>
            <person name="Brown C.T."/>
            <person name="Hug L.A."/>
            <person name="Sharon I."/>
            <person name="Castelle C.J."/>
            <person name="Probst A.J."/>
            <person name="Thomas B.C."/>
            <person name="Singh A."/>
            <person name="Wilkins M.J."/>
            <person name="Karaoz U."/>
            <person name="Brodie E.L."/>
            <person name="Williams K.H."/>
            <person name="Hubbard S.S."/>
            <person name="Banfield J.F."/>
        </authorList>
    </citation>
    <scope>NUCLEOTIDE SEQUENCE [LARGE SCALE GENOMIC DNA]</scope>
</reference>
<dbReference type="SUPFAM" id="SSF55200">
    <property type="entry name" value="Translation initiation factor IF3, C-terminal domain"/>
    <property type="match status" value="1"/>
</dbReference>
<dbReference type="NCBIfam" id="TIGR00168">
    <property type="entry name" value="infC"/>
    <property type="match status" value="1"/>
</dbReference>
<feature type="domain" description="Translation initiation factor 3 C-terminal" evidence="6">
    <location>
        <begin position="82"/>
        <end position="149"/>
    </location>
</feature>
<dbReference type="InterPro" id="IPR019815">
    <property type="entry name" value="Translation_initiation_fac_3_C"/>
</dbReference>
<proteinExistence type="inferred from homology"/>
<dbReference type="InterPro" id="IPR001288">
    <property type="entry name" value="Translation_initiation_fac_3"/>
</dbReference>
<dbReference type="Pfam" id="PF05198">
    <property type="entry name" value="IF3_N"/>
    <property type="match status" value="1"/>
</dbReference>
<keyword evidence="3 5" id="KW-0648">Protein biosynthesis</keyword>
<dbReference type="Gene3D" id="3.10.20.80">
    <property type="entry name" value="Translation initiation factor 3 (IF-3), N-terminal domain"/>
    <property type="match status" value="1"/>
</dbReference>
<evidence type="ECO:0000313" key="9">
    <source>
        <dbReference type="Proteomes" id="UP000177797"/>
    </source>
</evidence>
<evidence type="ECO:0000313" key="8">
    <source>
        <dbReference type="EMBL" id="OHA35163.1"/>
    </source>
</evidence>
<evidence type="ECO:0000256" key="3">
    <source>
        <dbReference type="ARBA" id="ARBA00022917"/>
    </source>
</evidence>
<dbReference type="Pfam" id="PF00707">
    <property type="entry name" value="IF3_C"/>
    <property type="match status" value="1"/>
</dbReference>
<protein>
    <recommendedName>
        <fullName evidence="4 5">Translation initiation factor IF-3</fullName>
    </recommendedName>
</protein>
<comment type="similarity">
    <text evidence="1 5">Belongs to the IF-3 family.</text>
</comment>
<dbReference type="GO" id="GO:0032790">
    <property type="term" value="P:ribosome disassembly"/>
    <property type="evidence" value="ECO:0007669"/>
    <property type="project" value="TreeGrafter"/>
</dbReference>
<dbReference type="FunFam" id="3.10.20.80:FF:000001">
    <property type="entry name" value="Translation initiation factor IF-3"/>
    <property type="match status" value="1"/>
</dbReference>
<dbReference type="SUPFAM" id="SSF54364">
    <property type="entry name" value="Translation initiation factor IF3, N-terminal domain"/>
    <property type="match status" value="1"/>
</dbReference>
<dbReference type="EMBL" id="MHSA01000001">
    <property type="protein sequence ID" value="OHA35163.1"/>
    <property type="molecule type" value="Genomic_DNA"/>
</dbReference>
<comment type="subunit">
    <text evidence="5">Monomer.</text>
</comment>
<comment type="subcellular location">
    <subcellularLocation>
        <location evidence="5">Cytoplasm</location>
    </subcellularLocation>
</comment>